<dbReference type="AlphaFoldDB" id="A0ABC8V1A0"/>
<dbReference type="SUPFAM" id="SSF48484">
    <property type="entry name" value="Lipoxigenase"/>
    <property type="match status" value="1"/>
</dbReference>
<dbReference type="InterPro" id="IPR013819">
    <property type="entry name" value="LipOase_C"/>
</dbReference>
<comment type="caution">
    <text evidence="5">The sequence shown here is derived from an EMBL/GenBank/DDBJ whole genome shotgun (WGS) entry which is preliminary data.</text>
</comment>
<gene>
    <name evidence="5" type="ORF">ILEXP_LOCUS57635</name>
</gene>
<organism evidence="5 6">
    <name type="scientific">Ilex paraguariensis</name>
    <name type="common">yerba mate</name>
    <dbReference type="NCBI Taxonomy" id="185542"/>
    <lineage>
        <taxon>Eukaryota</taxon>
        <taxon>Viridiplantae</taxon>
        <taxon>Streptophyta</taxon>
        <taxon>Embryophyta</taxon>
        <taxon>Tracheophyta</taxon>
        <taxon>Spermatophyta</taxon>
        <taxon>Magnoliopsida</taxon>
        <taxon>eudicotyledons</taxon>
        <taxon>Gunneridae</taxon>
        <taxon>Pentapetalae</taxon>
        <taxon>asterids</taxon>
        <taxon>campanulids</taxon>
        <taxon>Aquifoliales</taxon>
        <taxon>Aquifoliaceae</taxon>
        <taxon>Ilex</taxon>
    </lineage>
</organism>
<evidence type="ECO:0000256" key="3">
    <source>
        <dbReference type="ARBA" id="ARBA00023002"/>
    </source>
</evidence>
<name>A0ABC8V1A0_9AQUA</name>
<proteinExistence type="predicted"/>
<sequence>MHNYPFGGYVPNHSTLTRKLIPQEDDPEYEKFISDPQHAFLASLATQLQATKVMAVQDTLSTHSPDEEYIHQLHNLHRHWFNDHEVLSLFEKYSAKLEDIKETIKARNKDICLRNRSGESSTLIQLF</sequence>
<dbReference type="Gene3D" id="1.20.245.10">
    <property type="entry name" value="Lipoxygenase-1, Domain 5"/>
    <property type="match status" value="1"/>
</dbReference>
<feature type="domain" description="Lipoxygenase" evidence="4">
    <location>
        <begin position="1"/>
        <end position="127"/>
    </location>
</feature>
<dbReference type="EMBL" id="CAUOFW020009835">
    <property type="protein sequence ID" value="CAK9187126.1"/>
    <property type="molecule type" value="Genomic_DNA"/>
</dbReference>
<dbReference type="PANTHER" id="PTHR11771">
    <property type="entry name" value="LIPOXYGENASE"/>
    <property type="match status" value="1"/>
</dbReference>
<dbReference type="GO" id="GO:0046872">
    <property type="term" value="F:metal ion binding"/>
    <property type="evidence" value="ECO:0007669"/>
    <property type="project" value="UniProtKB-KW"/>
</dbReference>
<evidence type="ECO:0000259" key="4">
    <source>
        <dbReference type="PROSITE" id="PS51393"/>
    </source>
</evidence>
<keyword evidence="2" id="KW-0223">Dioxygenase</keyword>
<evidence type="ECO:0000256" key="1">
    <source>
        <dbReference type="ARBA" id="ARBA00022723"/>
    </source>
</evidence>
<dbReference type="InterPro" id="IPR000907">
    <property type="entry name" value="LipOase"/>
</dbReference>
<dbReference type="InterPro" id="IPR036226">
    <property type="entry name" value="LipOase_C_sf"/>
</dbReference>
<protein>
    <recommendedName>
        <fullName evidence="4">Lipoxygenase domain-containing protein</fullName>
    </recommendedName>
</protein>
<dbReference type="Proteomes" id="UP001642360">
    <property type="component" value="Unassembled WGS sequence"/>
</dbReference>
<keyword evidence="3" id="KW-0560">Oxidoreductase</keyword>
<dbReference type="PROSITE" id="PS51393">
    <property type="entry name" value="LIPOXYGENASE_3"/>
    <property type="match status" value="1"/>
</dbReference>
<dbReference type="Pfam" id="PF00305">
    <property type="entry name" value="Lipoxygenase"/>
    <property type="match status" value="1"/>
</dbReference>
<reference evidence="5 6" key="1">
    <citation type="submission" date="2024-02" db="EMBL/GenBank/DDBJ databases">
        <authorList>
            <person name="Vignale AGUSTIN F."/>
            <person name="Sosa J E."/>
            <person name="Modenutti C."/>
        </authorList>
    </citation>
    <scope>NUCLEOTIDE SEQUENCE [LARGE SCALE GENOMIC DNA]</scope>
</reference>
<evidence type="ECO:0000313" key="6">
    <source>
        <dbReference type="Proteomes" id="UP001642360"/>
    </source>
</evidence>
<evidence type="ECO:0000313" key="5">
    <source>
        <dbReference type="EMBL" id="CAK9187126.1"/>
    </source>
</evidence>
<evidence type="ECO:0000256" key="2">
    <source>
        <dbReference type="ARBA" id="ARBA00022964"/>
    </source>
</evidence>
<accession>A0ABC8V1A0</accession>
<keyword evidence="6" id="KW-1185">Reference proteome</keyword>
<dbReference type="GO" id="GO:0051213">
    <property type="term" value="F:dioxygenase activity"/>
    <property type="evidence" value="ECO:0007669"/>
    <property type="project" value="UniProtKB-KW"/>
</dbReference>
<keyword evidence="1" id="KW-0479">Metal-binding</keyword>